<dbReference type="AlphaFoldDB" id="A0A7C4NNP4"/>
<evidence type="ECO:0000256" key="1">
    <source>
        <dbReference type="SAM" id="Phobius"/>
    </source>
</evidence>
<feature type="transmembrane region" description="Helical" evidence="1">
    <location>
        <begin position="333"/>
        <end position="354"/>
    </location>
</feature>
<feature type="transmembrane region" description="Helical" evidence="1">
    <location>
        <begin position="113"/>
        <end position="142"/>
    </location>
</feature>
<keyword evidence="1" id="KW-0812">Transmembrane</keyword>
<protein>
    <submittedName>
        <fullName evidence="3">Uncharacterized protein</fullName>
    </submittedName>
</protein>
<keyword evidence="1" id="KW-0472">Membrane</keyword>
<accession>A0A7C4NNP4</accession>
<feature type="transmembrane region" description="Helical" evidence="1">
    <location>
        <begin position="154"/>
        <end position="172"/>
    </location>
</feature>
<feature type="transmembrane region" description="Helical" evidence="1">
    <location>
        <begin position="360"/>
        <end position="380"/>
    </location>
</feature>
<feature type="transmembrane region" description="Helical" evidence="1">
    <location>
        <begin position="69"/>
        <end position="88"/>
    </location>
</feature>
<evidence type="ECO:0000313" key="3">
    <source>
        <dbReference type="EMBL" id="HGQ64211.1"/>
    </source>
</evidence>
<reference evidence="3" key="1">
    <citation type="journal article" date="2020" name="mSystems">
        <title>Genome- and Community-Level Interaction Insights into Carbon Utilization and Element Cycling Functions of Hydrothermarchaeota in Hydrothermal Sediment.</title>
        <authorList>
            <person name="Zhou Z."/>
            <person name="Liu Y."/>
            <person name="Xu W."/>
            <person name="Pan J."/>
            <person name="Luo Z.H."/>
            <person name="Li M."/>
        </authorList>
    </citation>
    <scope>NUCLEOTIDE SEQUENCE [LARGE SCALE GENOMIC DNA]</scope>
    <source>
        <strain evidence="3">SpSt-637</strain>
        <strain evidence="2">SpSt-667</strain>
    </source>
</reference>
<feature type="transmembrane region" description="Helical" evidence="1">
    <location>
        <begin position="437"/>
        <end position="462"/>
    </location>
</feature>
<feature type="transmembrane region" description="Helical" evidence="1">
    <location>
        <begin position="483"/>
        <end position="502"/>
    </location>
</feature>
<feature type="transmembrane region" description="Helical" evidence="1">
    <location>
        <begin position="221"/>
        <end position="239"/>
    </location>
</feature>
<feature type="transmembrane region" description="Helical" evidence="1">
    <location>
        <begin position="412"/>
        <end position="431"/>
    </location>
</feature>
<organism evidence="3">
    <name type="scientific">Ignisphaera aggregans</name>
    <dbReference type="NCBI Taxonomy" id="334771"/>
    <lineage>
        <taxon>Archaea</taxon>
        <taxon>Thermoproteota</taxon>
        <taxon>Thermoprotei</taxon>
        <taxon>Desulfurococcales</taxon>
        <taxon>Desulfurococcaceae</taxon>
        <taxon>Ignisphaera</taxon>
    </lineage>
</organism>
<gene>
    <name evidence="3" type="ORF">ENU08_03105</name>
    <name evidence="2" type="ORF">ENU41_06345</name>
</gene>
<feature type="transmembrane region" description="Helical" evidence="1">
    <location>
        <begin position="245"/>
        <end position="266"/>
    </location>
</feature>
<comment type="caution">
    <text evidence="3">The sequence shown here is derived from an EMBL/GenBank/DDBJ whole genome shotgun (WGS) entry which is preliminary data.</text>
</comment>
<proteinExistence type="predicted"/>
<name>A0A7C4NNP4_9CREN</name>
<feature type="transmembrane region" description="Helical" evidence="1">
    <location>
        <begin position="192"/>
        <end position="214"/>
    </location>
</feature>
<dbReference type="EMBL" id="DTCK01000039">
    <property type="protein sequence ID" value="HGQ36278.1"/>
    <property type="molecule type" value="Genomic_DNA"/>
</dbReference>
<evidence type="ECO:0000313" key="2">
    <source>
        <dbReference type="EMBL" id="HGQ36278.1"/>
    </source>
</evidence>
<sequence length="548" mass="62463">MRKALAIAKTFVLFGIRQFFVGTPIRGILYTKYEFLAIITTNTVSILTALILSYTYGEDLFINPWKSNIFIDLILAFFLVFTSIIFIFTPAKGLSLPPGYEFLLYQPVKHDEIITGITLGITLQSITIFMLMASIPLVISFFFNTTLGSIPPSLRVIVSFILLLVYVMVYYMPFTLVLDVVRTILLKKRRDFYFLSIQIIAFVYIFIGISHSIILSIDSGFPTISSILTIPIKLPYIIAFEISKFIGFIGYIFGIIAAFSTFYVLIRYVNPFLSVEDFISIRDVYEERLAKQIENELKRKPLISWVSPEEVLKQVLIDLSPLNPRNNVKRYTLAFLVVISIAFILRVVFMKIHYITIENLGAFSGFIIGVGIMFMHIPLINELLFNDLRSLWILKIYSCNDLPFVKILNIKYLSYLGITLAILSLFSSIVLRNLHLLFLPILILPITCLSINLVIVLGVKYLRKHRGKPLIYFSSTSGTQLDIYASILMLPVAPSMIGLSLFTSLIANRILVDIGFMLTLIASILVFILLNLLLIKWVGRWITEVELY</sequence>
<dbReference type="EMBL" id="DTBD01000022">
    <property type="protein sequence ID" value="HGQ64211.1"/>
    <property type="molecule type" value="Genomic_DNA"/>
</dbReference>
<feature type="transmembrane region" description="Helical" evidence="1">
    <location>
        <begin position="35"/>
        <end position="57"/>
    </location>
</feature>
<feature type="transmembrane region" description="Helical" evidence="1">
    <location>
        <begin position="514"/>
        <end position="534"/>
    </location>
</feature>
<keyword evidence="1" id="KW-1133">Transmembrane helix</keyword>